<dbReference type="InterPro" id="IPR000068">
    <property type="entry name" value="GPCR_3_Ca_sens_rcpt-rel"/>
</dbReference>
<dbReference type="AlphaFoldDB" id="A0A6P7WPJ9"/>
<feature type="transmembrane region" description="Helical" evidence="12">
    <location>
        <begin position="534"/>
        <end position="557"/>
    </location>
</feature>
<keyword evidence="11" id="KW-0807">Transducer</keyword>
<keyword evidence="9" id="KW-0675">Receptor</keyword>
<dbReference type="PROSITE" id="PS00981">
    <property type="entry name" value="G_PROTEIN_RECEP_F3_3"/>
    <property type="match status" value="1"/>
</dbReference>
<keyword evidence="14" id="KW-1185">Reference proteome</keyword>
<feature type="transmembrane region" description="Helical" evidence="12">
    <location>
        <begin position="649"/>
        <end position="666"/>
    </location>
</feature>
<dbReference type="FunFam" id="2.10.50.30:FF:000002">
    <property type="entry name" value="Vomeronasal 2 receptor, h1"/>
    <property type="match status" value="1"/>
</dbReference>
<dbReference type="GO" id="GO:0004930">
    <property type="term" value="F:G protein-coupled receptor activity"/>
    <property type="evidence" value="ECO:0007669"/>
    <property type="project" value="UniProtKB-KW"/>
</dbReference>
<dbReference type="Pfam" id="PF00003">
    <property type="entry name" value="7tm_3"/>
    <property type="match status" value="1"/>
</dbReference>
<comment type="similarity">
    <text evidence="2">Belongs to the G-protein coupled receptor 3 family.</text>
</comment>
<dbReference type="GO" id="GO:0005886">
    <property type="term" value="C:plasma membrane"/>
    <property type="evidence" value="ECO:0007669"/>
    <property type="project" value="UniProtKB-SubCell"/>
</dbReference>
<evidence type="ECO:0000313" key="15">
    <source>
        <dbReference type="RefSeq" id="XP_030042293.1"/>
    </source>
</evidence>
<keyword evidence="10" id="KW-0325">Glycoprotein</keyword>
<evidence type="ECO:0000256" key="2">
    <source>
        <dbReference type="ARBA" id="ARBA00007242"/>
    </source>
</evidence>
<keyword evidence="5" id="KW-0732">Signal</keyword>
<evidence type="ECO:0000256" key="4">
    <source>
        <dbReference type="ARBA" id="ARBA00022692"/>
    </source>
</evidence>
<dbReference type="SUPFAM" id="SSF53822">
    <property type="entry name" value="Periplasmic binding protein-like I"/>
    <property type="match status" value="1"/>
</dbReference>
<dbReference type="InterPro" id="IPR001828">
    <property type="entry name" value="ANF_lig-bd_rcpt"/>
</dbReference>
<keyword evidence="8 12" id="KW-0472">Membrane</keyword>
<sequence length="810" mass="90591">MTSFMPRQFDFQSYQWLQALRFAIEEVNASPGLLPNVTLGFSMVNSCGMPTKGLEGTLWLLSGEGQIIPNFQCSAAPPLVAVIGGASSYVSRPMAYLLGLYGYPQISYFATIPLLSDRHLFPSFFRTIPSDEAQFKGLAHLLMHFDWTWVGILASAENYGQLGSQLLKEEIIQAGGCVAFLEPITTTYSMDRVQHIVSVVKKSQVKVIVVIAYVDYVSPVLEEASRQNVTGKVWVASEAWSISRTLADKNLQNTLEGTIGFAIRKGEIPGLREFLIGIHPSSSSKDIFIKEFWEKTFKCFWESPNIPRVKGAKGGQTEASHSCTRFEDLGDLNTTYTDVSKLRITYNIYNAVYAVSHALQDLHSCQPGTGPFTQRSCADIFHVKPWQSLHYLKRVHFKNTANEELFFDERGNPPPVYDILNWQVASNGQLEFVKIGSYEGQNLILNKSAIVWNGRRKEVPRSICSDSCPPGHQRVMRQGEPPCCFDCTPCSPGEIANETDSHLCTLCPEEFWSNIRRNQCVPKPVDFLSYEEPLGMILTAVVIVLSFLLVGVLLIFVRNHETPIVKANHRELSYLLLLALLLSFLCTLMFIGRPLTSTCMVRQIAFSLIFTLCVSCVLAKTLMVVIAFNATKPGNNSRKWVGSRLPNTVISFSMVLPVLIYIVWLYNTPPFLERNINSQPGKITLECNEGSSLAFWCLFGYMGFLAGVSFLVAFLARKLPDSFNEAKYITFSMLIFGSVWASFVPAYLSTKGKNMVAVEIFAILASSGGLLACMFFPKCYIILLKPSMNTREHLMGKGTHRMKKGKHQRN</sequence>
<protein>
    <submittedName>
        <fullName evidence="15">Extracellular calcium-sensing receptor-like</fullName>
    </submittedName>
</protein>
<evidence type="ECO:0000256" key="6">
    <source>
        <dbReference type="ARBA" id="ARBA00022989"/>
    </source>
</evidence>
<name>A0A6P7WPJ9_9AMPH</name>
<feature type="transmembrane region" description="Helical" evidence="12">
    <location>
        <begin position="693"/>
        <end position="716"/>
    </location>
</feature>
<accession>A0A6P7WPJ9</accession>
<dbReference type="InterPro" id="IPR017979">
    <property type="entry name" value="GPCR_3_CS"/>
</dbReference>
<dbReference type="Proteomes" id="UP000515156">
    <property type="component" value="Chromosome 14"/>
</dbReference>
<dbReference type="CDD" id="cd15283">
    <property type="entry name" value="7tmC_V2R_pheromone"/>
    <property type="match status" value="1"/>
</dbReference>
<feature type="transmembrane region" description="Helical" evidence="12">
    <location>
        <begin position="728"/>
        <end position="748"/>
    </location>
</feature>
<gene>
    <name evidence="15" type="primary">LOC115457008</name>
</gene>
<feature type="transmembrane region" description="Helical" evidence="12">
    <location>
        <begin position="760"/>
        <end position="783"/>
    </location>
</feature>
<comment type="subcellular location">
    <subcellularLocation>
        <location evidence="1">Cell membrane</location>
        <topology evidence="1">Multi-pass membrane protein</topology>
    </subcellularLocation>
</comment>
<evidence type="ECO:0000256" key="7">
    <source>
        <dbReference type="ARBA" id="ARBA00023040"/>
    </source>
</evidence>
<dbReference type="InterPro" id="IPR028082">
    <property type="entry name" value="Peripla_BP_I"/>
</dbReference>
<evidence type="ECO:0000256" key="1">
    <source>
        <dbReference type="ARBA" id="ARBA00004651"/>
    </source>
</evidence>
<dbReference type="PANTHER" id="PTHR24061">
    <property type="entry name" value="CALCIUM-SENSING RECEPTOR-RELATED"/>
    <property type="match status" value="1"/>
</dbReference>
<dbReference type="Pfam" id="PF01094">
    <property type="entry name" value="ANF_receptor"/>
    <property type="match status" value="1"/>
</dbReference>
<evidence type="ECO:0000256" key="10">
    <source>
        <dbReference type="ARBA" id="ARBA00023180"/>
    </source>
</evidence>
<dbReference type="Pfam" id="PF07562">
    <property type="entry name" value="NCD3G"/>
    <property type="match status" value="1"/>
</dbReference>
<keyword evidence="7" id="KW-0297">G-protein coupled receptor</keyword>
<dbReference type="KEGG" id="muo:115457008"/>
<dbReference type="OrthoDB" id="5984008at2759"/>
<dbReference type="FunFam" id="3.40.50.2300:FF:000016">
    <property type="entry name" value="Taste 1 receptor member 2"/>
    <property type="match status" value="1"/>
</dbReference>
<evidence type="ECO:0000256" key="9">
    <source>
        <dbReference type="ARBA" id="ARBA00023170"/>
    </source>
</evidence>
<feature type="domain" description="G-protein coupled receptors family 3 profile" evidence="13">
    <location>
        <begin position="534"/>
        <end position="798"/>
    </location>
</feature>
<evidence type="ECO:0000256" key="12">
    <source>
        <dbReference type="SAM" id="Phobius"/>
    </source>
</evidence>
<keyword evidence="6 12" id="KW-1133">Transmembrane helix</keyword>
<evidence type="ECO:0000256" key="8">
    <source>
        <dbReference type="ARBA" id="ARBA00023136"/>
    </source>
</evidence>
<evidence type="ECO:0000256" key="11">
    <source>
        <dbReference type="ARBA" id="ARBA00023224"/>
    </source>
</evidence>
<reference evidence="15" key="1">
    <citation type="submission" date="2025-08" db="UniProtKB">
        <authorList>
            <consortium name="RefSeq"/>
        </authorList>
    </citation>
    <scope>IDENTIFICATION</scope>
</reference>
<dbReference type="GeneID" id="115457008"/>
<dbReference type="PRINTS" id="PR00248">
    <property type="entry name" value="GPCRMGR"/>
</dbReference>
<evidence type="ECO:0000256" key="5">
    <source>
        <dbReference type="ARBA" id="ARBA00022729"/>
    </source>
</evidence>
<dbReference type="Gene3D" id="3.40.50.2300">
    <property type="match status" value="2"/>
</dbReference>
<dbReference type="RefSeq" id="XP_030042293.1">
    <property type="nucleotide sequence ID" value="XM_030186433.1"/>
</dbReference>
<feature type="transmembrane region" description="Helical" evidence="12">
    <location>
        <begin position="604"/>
        <end position="628"/>
    </location>
</feature>
<dbReference type="PRINTS" id="PR00592">
    <property type="entry name" value="CASENSINGR"/>
</dbReference>
<evidence type="ECO:0000313" key="14">
    <source>
        <dbReference type="Proteomes" id="UP000515156"/>
    </source>
</evidence>
<dbReference type="Gene3D" id="2.10.50.30">
    <property type="entry name" value="GPCR, family 3, nine cysteines domain"/>
    <property type="match status" value="1"/>
</dbReference>
<organism evidence="14 15">
    <name type="scientific">Microcaecilia unicolor</name>
    <dbReference type="NCBI Taxonomy" id="1415580"/>
    <lineage>
        <taxon>Eukaryota</taxon>
        <taxon>Metazoa</taxon>
        <taxon>Chordata</taxon>
        <taxon>Craniata</taxon>
        <taxon>Vertebrata</taxon>
        <taxon>Euteleostomi</taxon>
        <taxon>Amphibia</taxon>
        <taxon>Gymnophiona</taxon>
        <taxon>Siphonopidae</taxon>
        <taxon>Microcaecilia</taxon>
    </lineage>
</organism>
<proteinExistence type="inferred from homology"/>
<dbReference type="InterPro" id="IPR017978">
    <property type="entry name" value="GPCR_3_C"/>
</dbReference>
<evidence type="ECO:0000256" key="3">
    <source>
        <dbReference type="ARBA" id="ARBA00022475"/>
    </source>
</evidence>
<keyword evidence="3" id="KW-1003">Cell membrane</keyword>
<dbReference type="InterPro" id="IPR038550">
    <property type="entry name" value="GPCR_3_9-Cys_sf"/>
</dbReference>
<evidence type="ECO:0000259" key="13">
    <source>
        <dbReference type="PROSITE" id="PS50259"/>
    </source>
</evidence>
<dbReference type="InterPro" id="IPR011500">
    <property type="entry name" value="GPCR_3_9-Cys_dom"/>
</dbReference>
<dbReference type="InParanoid" id="A0A6P7WPJ9"/>
<dbReference type="PROSITE" id="PS50259">
    <property type="entry name" value="G_PROTEIN_RECEP_F3_4"/>
    <property type="match status" value="1"/>
</dbReference>
<keyword evidence="4 12" id="KW-0812">Transmembrane</keyword>
<dbReference type="PANTHER" id="PTHR24061:SF0">
    <property type="entry name" value="C-FAMILY ODORANT RECEPTOR OLFCT1"/>
    <property type="match status" value="1"/>
</dbReference>
<dbReference type="InterPro" id="IPR000337">
    <property type="entry name" value="GPCR_3"/>
</dbReference>
<feature type="transmembrane region" description="Helical" evidence="12">
    <location>
        <begin position="572"/>
        <end position="592"/>
    </location>
</feature>